<organism evidence="2 3">
    <name type="scientific">Stephania yunnanensis</name>
    <dbReference type="NCBI Taxonomy" id="152371"/>
    <lineage>
        <taxon>Eukaryota</taxon>
        <taxon>Viridiplantae</taxon>
        <taxon>Streptophyta</taxon>
        <taxon>Embryophyta</taxon>
        <taxon>Tracheophyta</taxon>
        <taxon>Spermatophyta</taxon>
        <taxon>Magnoliopsida</taxon>
        <taxon>Ranunculales</taxon>
        <taxon>Menispermaceae</taxon>
        <taxon>Menispermoideae</taxon>
        <taxon>Cissampelideae</taxon>
        <taxon>Stephania</taxon>
    </lineage>
</organism>
<feature type="region of interest" description="Disordered" evidence="1">
    <location>
        <begin position="48"/>
        <end position="109"/>
    </location>
</feature>
<comment type="caution">
    <text evidence="2">The sequence shown here is derived from an EMBL/GenBank/DDBJ whole genome shotgun (WGS) entry which is preliminary data.</text>
</comment>
<reference evidence="2 3" key="1">
    <citation type="submission" date="2024-01" db="EMBL/GenBank/DDBJ databases">
        <title>Genome assemblies of Stephania.</title>
        <authorList>
            <person name="Yang L."/>
        </authorList>
    </citation>
    <scope>NUCLEOTIDE SEQUENCE [LARGE SCALE GENOMIC DNA]</scope>
    <source>
        <strain evidence="2">YNDBR</strain>
        <tissue evidence="2">Leaf</tissue>
    </source>
</reference>
<proteinExistence type="predicted"/>
<feature type="region of interest" description="Disordered" evidence="1">
    <location>
        <begin position="1"/>
        <end position="33"/>
    </location>
</feature>
<dbReference type="Proteomes" id="UP001420932">
    <property type="component" value="Unassembled WGS sequence"/>
</dbReference>
<evidence type="ECO:0000313" key="2">
    <source>
        <dbReference type="EMBL" id="KAK9128006.1"/>
    </source>
</evidence>
<evidence type="ECO:0000256" key="1">
    <source>
        <dbReference type="SAM" id="MobiDB-lite"/>
    </source>
</evidence>
<name>A0AAP0P587_9MAGN</name>
<protein>
    <submittedName>
        <fullName evidence="2">Uncharacterized protein</fullName>
    </submittedName>
</protein>
<gene>
    <name evidence="2" type="ORF">Syun_016803</name>
</gene>
<evidence type="ECO:0000313" key="3">
    <source>
        <dbReference type="Proteomes" id="UP001420932"/>
    </source>
</evidence>
<accession>A0AAP0P587</accession>
<dbReference type="AlphaFoldDB" id="A0AAP0P587"/>
<dbReference type="EMBL" id="JBBNAF010000007">
    <property type="protein sequence ID" value="KAK9128006.1"/>
    <property type="molecule type" value="Genomic_DNA"/>
</dbReference>
<keyword evidence="3" id="KW-1185">Reference proteome</keyword>
<sequence length="109" mass="11875">MKRSANRRRRGGGRQHRQRHRPAVADRRRHRPAVEWRAVAWMAVIARSSDPSNAARRPEAAGAAATSSDAGEELCGRGSADSDADEQAATPTRQQVRSAAMACERDDAT</sequence>
<feature type="compositionally biased region" description="Low complexity" evidence="1">
    <location>
        <begin position="60"/>
        <end position="69"/>
    </location>
</feature>
<feature type="compositionally biased region" description="Basic residues" evidence="1">
    <location>
        <begin position="1"/>
        <end position="31"/>
    </location>
</feature>